<keyword evidence="2" id="KW-0815">Transposition</keyword>
<accession>A0A916JFG3</accession>
<evidence type="ECO:0000259" key="5">
    <source>
        <dbReference type="Pfam" id="PF01609"/>
    </source>
</evidence>
<dbReference type="SUPFAM" id="SSF53098">
    <property type="entry name" value="Ribonuclease H-like"/>
    <property type="match status" value="1"/>
</dbReference>
<name>A0A916JFG3_9BACT</name>
<keyword evidence="7" id="KW-1185">Reference proteome</keyword>
<proteinExistence type="inferred from homology"/>
<dbReference type="GO" id="GO:0006313">
    <property type="term" value="P:DNA transposition"/>
    <property type="evidence" value="ECO:0007669"/>
    <property type="project" value="InterPro"/>
</dbReference>
<evidence type="ECO:0000256" key="1">
    <source>
        <dbReference type="ARBA" id="ARBA00010075"/>
    </source>
</evidence>
<dbReference type="Proteomes" id="UP000680038">
    <property type="component" value="Unassembled WGS sequence"/>
</dbReference>
<evidence type="ECO:0000256" key="2">
    <source>
        <dbReference type="ARBA" id="ARBA00022578"/>
    </source>
</evidence>
<keyword evidence="4" id="KW-0233">DNA recombination</keyword>
<dbReference type="AlphaFoldDB" id="A0A916JFG3"/>
<comment type="similarity">
    <text evidence="1">Belongs to the transposase 11 family.</text>
</comment>
<dbReference type="InterPro" id="IPR012337">
    <property type="entry name" value="RNaseH-like_sf"/>
</dbReference>
<evidence type="ECO:0000313" key="6">
    <source>
        <dbReference type="EMBL" id="CAG5006773.1"/>
    </source>
</evidence>
<dbReference type="InterPro" id="IPR047952">
    <property type="entry name" value="Transpos_IS4"/>
</dbReference>
<dbReference type="GO" id="GO:0004803">
    <property type="term" value="F:transposase activity"/>
    <property type="evidence" value="ECO:0007669"/>
    <property type="project" value="InterPro"/>
</dbReference>
<keyword evidence="3" id="KW-0238">DNA-binding</keyword>
<dbReference type="Pfam" id="PF01609">
    <property type="entry name" value="DDE_Tnp_1"/>
    <property type="match status" value="1"/>
</dbReference>
<reference evidence="6" key="1">
    <citation type="submission" date="2021-04" db="EMBL/GenBank/DDBJ databases">
        <authorList>
            <person name="Rodrigo-Torres L."/>
            <person name="Arahal R. D."/>
            <person name="Lucena T."/>
        </authorList>
    </citation>
    <scope>NUCLEOTIDE SEQUENCE</scope>
    <source>
        <strain evidence="6">CECT 9275</strain>
    </source>
</reference>
<dbReference type="InterPro" id="IPR002559">
    <property type="entry name" value="Transposase_11"/>
</dbReference>
<evidence type="ECO:0000256" key="3">
    <source>
        <dbReference type="ARBA" id="ARBA00023125"/>
    </source>
</evidence>
<dbReference type="PANTHER" id="PTHR33258">
    <property type="entry name" value="TRANSPOSASE INSL FOR INSERTION SEQUENCE ELEMENT IS186A-RELATED"/>
    <property type="match status" value="1"/>
</dbReference>
<dbReference type="NCBIfam" id="NF033592">
    <property type="entry name" value="transpos_IS4_1"/>
    <property type="match status" value="1"/>
</dbReference>
<dbReference type="PANTHER" id="PTHR33258:SF1">
    <property type="entry name" value="TRANSPOSASE INSL FOR INSERTION SEQUENCE ELEMENT IS186A-RELATED"/>
    <property type="match status" value="1"/>
</dbReference>
<dbReference type="EMBL" id="CAJRAF010000002">
    <property type="protein sequence ID" value="CAG5006773.1"/>
    <property type="molecule type" value="Genomic_DNA"/>
</dbReference>
<evidence type="ECO:0000313" key="7">
    <source>
        <dbReference type="Proteomes" id="UP000680038"/>
    </source>
</evidence>
<organism evidence="6 7">
    <name type="scientific">Dyadobacter helix</name>
    <dbReference type="NCBI Taxonomy" id="2822344"/>
    <lineage>
        <taxon>Bacteria</taxon>
        <taxon>Pseudomonadati</taxon>
        <taxon>Bacteroidota</taxon>
        <taxon>Cytophagia</taxon>
        <taxon>Cytophagales</taxon>
        <taxon>Spirosomataceae</taxon>
        <taxon>Dyadobacter</taxon>
    </lineage>
</organism>
<gene>
    <name evidence="6" type="ORF">DYBT9275_03893</name>
</gene>
<protein>
    <submittedName>
        <fullName evidence="6">IS4 family transposase ISPa45</fullName>
    </submittedName>
</protein>
<dbReference type="GO" id="GO:0003677">
    <property type="term" value="F:DNA binding"/>
    <property type="evidence" value="ECO:0007669"/>
    <property type="project" value="UniProtKB-KW"/>
</dbReference>
<feature type="domain" description="Transposase IS4-like" evidence="5">
    <location>
        <begin position="66"/>
        <end position="297"/>
    </location>
</feature>
<sequence length="388" mass="45336">MSIRSSLQRDLDSFYKNINQSDFSIRAVTKSAFSQALSKINPLAFKHLSRISLKVFYDKAPVKKWKGMRILACDGTRLILPRHKTISEELGVQHMGPNAEVATHMAMASILYDTENLVPIDSQIAPYELSERDLLKKHLSYTQEGDLLLLDRGYPAQWLFFLLYAKDLQFCIRLSDYNWGVSEVFSRSQLQQTIVQINLPKKDRIHLDRYPEFYDKELSLRLVKVILSTGETEILCTSLLDYEQFPITDFQELYHKRWTAEEAFKMLKSRIQLENFSGKTAVAVRQDFYAKMFAMTLCATHAFPIEERVKAEYQADKRRKRGQKINRTAAVAMLQQILVPAFIRRKFLQALQAFDDLVEKTREIVRPNRSNPRKYKPSKRHYVNYKTL</sequence>
<comment type="caution">
    <text evidence="6">The sequence shown here is derived from an EMBL/GenBank/DDBJ whole genome shotgun (WGS) entry which is preliminary data.</text>
</comment>
<evidence type="ECO:0000256" key="4">
    <source>
        <dbReference type="ARBA" id="ARBA00023172"/>
    </source>
</evidence>